<sequence length="127" mass="13286">MQLSSLAVVSFAAWVVHGLLPAASTDFAVEISRETLATVCLTGLGSLILLLVPIGRLPGRALYSWSRPTLVGLVVVGVACAAVVYAGNPDEAFPVLPLIVAAIAFAVIALSTWVWVRYVEPAADDLI</sequence>
<gene>
    <name evidence="2" type="ORF">GCM10025867_18760</name>
</gene>
<reference evidence="3" key="1">
    <citation type="journal article" date="2019" name="Int. J. Syst. Evol. Microbiol.">
        <title>The Global Catalogue of Microorganisms (GCM) 10K type strain sequencing project: providing services to taxonomists for standard genome sequencing and annotation.</title>
        <authorList>
            <consortium name="The Broad Institute Genomics Platform"/>
            <consortium name="The Broad Institute Genome Sequencing Center for Infectious Disease"/>
            <person name="Wu L."/>
            <person name="Ma J."/>
        </authorList>
    </citation>
    <scope>NUCLEOTIDE SEQUENCE [LARGE SCALE GENOMIC DNA]</scope>
    <source>
        <strain evidence="3">NBRC 108728</strain>
    </source>
</reference>
<feature type="transmembrane region" description="Helical" evidence="1">
    <location>
        <begin position="34"/>
        <end position="57"/>
    </location>
</feature>
<keyword evidence="1" id="KW-0472">Membrane</keyword>
<organism evidence="2 3">
    <name type="scientific">Frondihabitans sucicola</name>
    <dbReference type="NCBI Taxonomy" id="1268041"/>
    <lineage>
        <taxon>Bacteria</taxon>
        <taxon>Bacillati</taxon>
        <taxon>Actinomycetota</taxon>
        <taxon>Actinomycetes</taxon>
        <taxon>Micrococcales</taxon>
        <taxon>Microbacteriaceae</taxon>
        <taxon>Frondihabitans</taxon>
    </lineage>
</organism>
<evidence type="ECO:0000313" key="3">
    <source>
        <dbReference type="Proteomes" id="UP001321486"/>
    </source>
</evidence>
<dbReference type="EMBL" id="AP027732">
    <property type="protein sequence ID" value="BDZ49635.1"/>
    <property type="molecule type" value="Genomic_DNA"/>
</dbReference>
<evidence type="ECO:0000256" key="1">
    <source>
        <dbReference type="SAM" id="Phobius"/>
    </source>
</evidence>
<proteinExistence type="predicted"/>
<keyword evidence="3" id="KW-1185">Reference proteome</keyword>
<name>A0ABM8GMI5_9MICO</name>
<protein>
    <submittedName>
        <fullName evidence="2">Uncharacterized protein</fullName>
    </submittedName>
</protein>
<keyword evidence="1" id="KW-0812">Transmembrane</keyword>
<evidence type="ECO:0000313" key="2">
    <source>
        <dbReference type="EMBL" id="BDZ49635.1"/>
    </source>
</evidence>
<dbReference type="Proteomes" id="UP001321486">
    <property type="component" value="Chromosome"/>
</dbReference>
<accession>A0ABM8GMI5</accession>
<dbReference type="RefSeq" id="WP_286346387.1">
    <property type="nucleotide sequence ID" value="NZ_AP027732.1"/>
</dbReference>
<feature type="transmembrane region" description="Helical" evidence="1">
    <location>
        <begin position="69"/>
        <end position="87"/>
    </location>
</feature>
<keyword evidence="1" id="KW-1133">Transmembrane helix</keyword>
<feature type="transmembrane region" description="Helical" evidence="1">
    <location>
        <begin position="93"/>
        <end position="116"/>
    </location>
</feature>